<evidence type="ECO:0000313" key="1">
    <source>
        <dbReference type="EMBL" id="VAX34477.1"/>
    </source>
</evidence>
<proteinExistence type="predicted"/>
<sequence>RGERFCSETLYQKDHSKGFETDSFLNTGMRETWSDGVME</sequence>
<protein>
    <submittedName>
        <fullName evidence="1">Uncharacterized protein</fullName>
    </submittedName>
</protein>
<organism evidence="1">
    <name type="scientific">hydrothermal vent metagenome</name>
    <dbReference type="NCBI Taxonomy" id="652676"/>
    <lineage>
        <taxon>unclassified sequences</taxon>
        <taxon>metagenomes</taxon>
        <taxon>ecological metagenomes</taxon>
    </lineage>
</organism>
<dbReference type="AlphaFoldDB" id="A0A3B1DZE5"/>
<dbReference type="EMBL" id="UOGI01000330">
    <property type="protein sequence ID" value="VAX34477.1"/>
    <property type="molecule type" value="Genomic_DNA"/>
</dbReference>
<accession>A0A3B1DZE5</accession>
<name>A0A3B1DZE5_9ZZZZ</name>
<gene>
    <name evidence="1" type="ORF">MNBD_NITROSPIRAE03-963</name>
</gene>
<reference evidence="1" key="1">
    <citation type="submission" date="2018-06" db="EMBL/GenBank/DDBJ databases">
        <authorList>
            <person name="Zhirakovskaya E."/>
        </authorList>
    </citation>
    <scope>NUCLEOTIDE SEQUENCE</scope>
</reference>
<feature type="non-terminal residue" evidence="1">
    <location>
        <position position="1"/>
    </location>
</feature>